<keyword evidence="2" id="KW-1185">Reference proteome</keyword>
<dbReference type="AlphaFoldDB" id="A0A9J6EX21"/>
<comment type="caution">
    <text evidence="1">The sequence shown here is derived from an EMBL/GenBank/DDBJ whole genome shotgun (WGS) entry which is preliminary data.</text>
</comment>
<accession>A0A9J6EX21</accession>
<evidence type="ECO:0000313" key="2">
    <source>
        <dbReference type="Proteomes" id="UP000821866"/>
    </source>
</evidence>
<sequence length="242" mass="26823">MLCTRPGASPVTRLRGRTAAERRPIVPGVGVTPGWMPEPVYAPRTVYRLGRCMHTPPLVAMFSDPVRPSSDVASPTLTTFALPCVREEKQESRERSDACVDPPPLARCRRRLHVRAARRRASCRRVRARSINVERSTAAGAALRRLLRPTLAAASSRRRRQCGSLHAGCDDAAVRVQVEPVLVLLVPALERVPHLAFAQQAPFTRRGWRTLQRGELITNAHGCSEAVDRLENPFGATRERHA</sequence>
<gene>
    <name evidence="1" type="ORF">HPB51_005060</name>
</gene>
<evidence type="ECO:0000313" key="1">
    <source>
        <dbReference type="EMBL" id="KAH8039099.1"/>
    </source>
</evidence>
<reference evidence="1" key="2">
    <citation type="submission" date="2021-09" db="EMBL/GenBank/DDBJ databases">
        <authorList>
            <person name="Jia N."/>
            <person name="Wang J."/>
            <person name="Shi W."/>
            <person name="Du L."/>
            <person name="Sun Y."/>
            <person name="Zhan W."/>
            <person name="Jiang J."/>
            <person name="Wang Q."/>
            <person name="Zhang B."/>
            <person name="Ji P."/>
            <person name="Sakyi L.B."/>
            <person name="Cui X."/>
            <person name="Yuan T."/>
            <person name="Jiang B."/>
            <person name="Yang W."/>
            <person name="Lam T.T.-Y."/>
            <person name="Chang Q."/>
            <person name="Ding S."/>
            <person name="Wang X."/>
            <person name="Zhu J."/>
            <person name="Ruan X."/>
            <person name="Zhao L."/>
            <person name="Wei J."/>
            <person name="Que T."/>
            <person name="Du C."/>
            <person name="Cheng J."/>
            <person name="Dai P."/>
            <person name="Han X."/>
            <person name="Huang E."/>
            <person name="Gao Y."/>
            <person name="Liu J."/>
            <person name="Shao H."/>
            <person name="Ye R."/>
            <person name="Li L."/>
            <person name="Wei W."/>
            <person name="Wang X."/>
            <person name="Wang C."/>
            <person name="Huo Q."/>
            <person name="Li W."/>
            <person name="Guo W."/>
            <person name="Chen H."/>
            <person name="Chen S."/>
            <person name="Zhou L."/>
            <person name="Zhou L."/>
            <person name="Ni X."/>
            <person name="Tian J."/>
            <person name="Zhou Y."/>
            <person name="Sheng Y."/>
            <person name="Liu T."/>
            <person name="Pan Y."/>
            <person name="Xia L."/>
            <person name="Li J."/>
            <person name="Zhao F."/>
            <person name="Cao W."/>
        </authorList>
    </citation>
    <scope>NUCLEOTIDE SEQUENCE</scope>
    <source>
        <strain evidence="1">Rmic-2018</strain>
        <tissue evidence="1">Larvae</tissue>
    </source>
</reference>
<reference evidence="1" key="1">
    <citation type="journal article" date="2020" name="Cell">
        <title>Large-Scale Comparative Analyses of Tick Genomes Elucidate Their Genetic Diversity and Vector Capacities.</title>
        <authorList>
            <consortium name="Tick Genome and Microbiome Consortium (TIGMIC)"/>
            <person name="Jia N."/>
            <person name="Wang J."/>
            <person name="Shi W."/>
            <person name="Du L."/>
            <person name="Sun Y."/>
            <person name="Zhan W."/>
            <person name="Jiang J.F."/>
            <person name="Wang Q."/>
            <person name="Zhang B."/>
            <person name="Ji P."/>
            <person name="Bell-Sakyi L."/>
            <person name="Cui X.M."/>
            <person name="Yuan T.T."/>
            <person name="Jiang B.G."/>
            <person name="Yang W.F."/>
            <person name="Lam T.T."/>
            <person name="Chang Q.C."/>
            <person name="Ding S.J."/>
            <person name="Wang X.J."/>
            <person name="Zhu J.G."/>
            <person name="Ruan X.D."/>
            <person name="Zhao L."/>
            <person name="Wei J.T."/>
            <person name="Ye R.Z."/>
            <person name="Que T.C."/>
            <person name="Du C.H."/>
            <person name="Zhou Y.H."/>
            <person name="Cheng J.X."/>
            <person name="Dai P.F."/>
            <person name="Guo W.B."/>
            <person name="Han X.H."/>
            <person name="Huang E.J."/>
            <person name="Li L.F."/>
            <person name="Wei W."/>
            <person name="Gao Y.C."/>
            <person name="Liu J.Z."/>
            <person name="Shao H.Z."/>
            <person name="Wang X."/>
            <person name="Wang C.C."/>
            <person name="Yang T.C."/>
            <person name="Huo Q.B."/>
            <person name="Li W."/>
            <person name="Chen H.Y."/>
            <person name="Chen S.E."/>
            <person name="Zhou L.G."/>
            <person name="Ni X.B."/>
            <person name="Tian J.H."/>
            <person name="Sheng Y."/>
            <person name="Liu T."/>
            <person name="Pan Y.S."/>
            <person name="Xia L.Y."/>
            <person name="Li J."/>
            <person name="Zhao F."/>
            <person name="Cao W.C."/>
        </authorList>
    </citation>
    <scope>NUCLEOTIDE SEQUENCE</scope>
    <source>
        <strain evidence="1">Rmic-2018</strain>
    </source>
</reference>
<organism evidence="1 2">
    <name type="scientific">Rhipicephalus microplus</name>
    <name type="common">Cattle tick</name>
    <name type="synonym">Boophilus microplus</name>
    <dbReference type="NCBI Taxonomy" id="6941"/>
    <lineage>
        <taxon>Eukaryota</taxon>
        <taxon>Metazoa</taxon>
        <taxon>Ecdysozoa</taxon>
        <taxon>Arthropoda</taxon>
        <taxon>Chelicerata</taxon>
        <taxon>Arachnida</taxon>
        <taxon>Acari</taxon>
        <taxon>Parasitiformes</taxon>
        <taxon>Ixodida</taxon>
        <taxon>Ixodoidea</taxon>
        <taxon>Ixodidae</taxon>
        <taxon>Rhipicephalinae</taxon>
        <taxon>Rhipicephalus</taxon>
        <taxon>Boophilus</taxon>
    </lineage>
</organism>
<name>A0A9J6EX21_RHIMP</name>
<dbReference type="EMBL" id="JABSTU010000001">
    <property type="protein sequence ID" value="KAH8039099.1"/>
    <property type="molecule type" value="Genomic_DNA"/>
</dbReference>
<dbReference type="Proteomes" id="UP000821866">
    <property type="component" value="Chromosome 1"/>
</dbReference>
<proteinExistence type="predicted"/>
<protein>
    <submittedName>
        <fullName evidence="1">Uncharacterized protein</fullName>
    </submittedName>
</protein>